<keyword evidence="4" id="KW-0547">Nucleotide-binding</keyword>
<dbReference type="GO" id="GO:0043758">
    <property type="term" value="F:acetate-CoA ligase (ADP-forming) activity"/>
    <property type="evidence" value="ECO:0007669"/>
    <property type="project" value="UniProtKB-EC"/>
</dbReference>
<keyword evidence="3" id="KW-0436">Ligase</keyword>
<evidence type="ECO:0000256" key="2">
    <source>
        <dbReference type="ARBA" id="ARBA00012957"/>
    </source>
</evidence>
<dbReference type="SUPFAM" id="SSF51735">
    <property type="entry name" value="NAD(P)-binding Rossmann-fold domains"/>
    <property type="match status" value="1"/>
</dbReference>
<dbReference type="HOGENOM" id="CLU_007415_2_3_2"/>
<dbReference type="EMBL" id="AE009439">
    <property type="protein sequence ID" value="AAM02459.1"/>
    <property type="molecule type" value="Genomic_DNA"/>
</dbReference>
<dbReference type="PROSITE" id="PS50206">
    <property type="entry name" value="RHODANESE_3"/>
    <property type="match status" value="1"/>
</dbReference>
<dbReference type="SMART" id="SM00881">
    <property type="entry name" value="CoA_binding"/>
    <property type="match status" value="1"/>
</dbReference>
<dbReference type="Gene3D" id="3.40.50.261">
    <property type="entry name" value="Succinyl-CoA synthetase domains"/>
    <property type="match status" value="2"/>
</dbReference>
<evidence type="ECO:0000256" key="4">
    <source>
        <dbReference type="ARBA" id="ARBA00022741"/>
    </source>
</evidence>
<evidence type="ECO:0000256" key="1">
    <source>
        <dbReference type="ARBA" id="ARBA00001619"/>
    </source>
</evidence>
<reference evidence="7 8" key="1">
    <citation type="journal article" date="2002" name="Proc. Natl. Acad. Sci. U.S.A.">
        <title>The complete genome of hyperthermophile Methanopyrus kandleri AV19 and monophyly of archaeal methanogens.</title>
        <authorList>
            <person name="Slesarev A.I."/>
            <person name="Mezhevaya K.V."/>
            <person name="Makarova K.S."/>
            <person name="Polushin N.N."/>
            <person name="Shcherbinina O.V."/>
            <person name="Shakhova V.V."/>
            <person name="Belova G.I."/>
            <person name="Aravind L."/>
            <person name="Natale D.A."/>
            <person name="Rogozin I.B."/>
            <person name="Tatusov R.L."/>
            <person name="Wolf Y.I."/>
            <person name="Stetter K.O."/>
            <person name="Malykh A.G."/>
            <person name="Koonin E.V."/>
            <person name="Kozyavkin S.A."/>
        </authorList>
    </citation>
    <scope>NUCLEOTIDE SEQUENCE [LARGE SCALE GENOMIC DNA]</scope>
    <source>
        <strain evidence="8">AV19 / DSM 6324 / JCM 9639 / NBRC 100938</strain>
    </source>
</reference>
<evidence type="ECO:0000256" key="5">
    <source>
        <dbReference type="ARBA" id="ARBA00022840"/>
    </source>
</evidence>
<dbReference type="AlphaFoldDB" id="Q8TVZ2"/>
<name>Q8TVZ2_METKA</name>
<dbReference type="STRING" id="190192.MK1246"/>
<gene>
    <name evidence="7" type="ordered locus">MK1246</name>
</gene>
<dbReference type="PANTHER" id="PTHR43334">
    <property type="entry name" value="ACETATE--COA LIGASE [ADP-FORMING]"/>
    <property type="match status" value="1"/>
</dbReference>
<evidence type="ECO:0000313" key="7">
    <source>
        <dbReference type="EMBL" id="AAM02459.1"/>
    </source>
</evidence>
<evidence type="ECO:0000256" key="3">
    <source>
        <dbReference type="ARBA" id="ARBA00022598"/>
    </source>
</evidence>
<dbReference type="OrthoDB" id="18103at2157"/>
<dbReference type="InterPro" id="IPR003781">
    <property type="entry name" value="CoA-bd"/>
</dbReference>
<dbReference type="RefSeq" id="WP_011019614.1">
    <property type="nucleotide sequence ID" value="NC_003551.1"/>
</dbReference>
<dbReference type="InterPro" id="IPR051538">
    <property type="entry name" value="Acyl-CoA_Synth/Transferase"/>
</dbReference>
<keyword evidence="8" id="KW-1185">Reference proteome</keyword>
<dbReference type="InParanoid" id="Q8TVZ2"/>
<dbReference type="Gene3D" id="3.40.50.720">
    <property type="entry name" value="NAD(P)-binding Rossmann-like Domain"/>
    <property type="match status" value="1"/>
</dbReference>
<dbReference type="Pfam" id="PF13380">
    <property type="entry name" value="CoA_binding_2"/>
    <property type="match status" value="1"/>
</dbReference>
<evidence type="ECO:0000313" key="8">
    <source>
        <dbReference type="Proteomes" id="UP000001826"/>
    </source>
</evidence>
<dbReference type="PANTHER" id="PTHR43334:SF1">
    <property type="entry name" value="3-HYDROXYPROPIONATE--COA LIGASE [ADP-FORMING]"/>
    <property type="match status" value="1"/>
</dbReference>
<dbReference type="FunCoup" id="Q8TVZ2">
    <property type="interactions" value="21"/>
</dbReference>
<dbReference type="EC" id="6.2.1.13" evidence="2"/>
<dbReference type="Proteomes" id="UP000001826">
    <property type="component" value="Chromosome"/>
</dbReference>
<dbReference type="InterPro" id="IPR032875">
    <property type="entry name" value="Succ_CoA_lig_flav_dom"/>
</dbReference>
<organism evidence="7 8">
    <name type="scientific">Methanopyrus kandleri (strain AV19 / DSM 6324 / JCM 9639 / NBRC 100938)</name>
    <dbReference type="NCBI Taxonomy" id="190192"/>
    <lineage>
        <taxon>Archaea</taxon>
        <taxon>Methanobacteriati</taxon>
        <taxon>Methanobacteriota</taxon>
        <taxon>Methanomada group</taxon>
        <taxon>Methanopyri</taxon>
        <taxon>Methanopyrales</taxon>
        <taxon>Methanopyraceae</taxon>
        <taxon>Methanopyrus</taxon>
    </lineage>
</organism>
<evidence type="ECO:0000259" key="6">
    <source>
        <dbReference type="PROSITE" id="PS50206"/>
    </source>
</evidence>
<dbReference type="InterPro" id="IPR043938">
    <property type="entry name" value="Ligase_CoA_dom"/>
</dbReference>
<comment type="catalytic activity">
    <reaction evidence="1">
        <text>acetate + ATP + CoA = acetyl-CoA + ADP + phosphate</text>
        <dbReference type="Rhea" id="RHEA:15081"/>
        <dbReference type="ChEBI" id="CHEBI:30089"/>
        <dbReference type="ChEBI" id="CHEBI:30616"/>
        <dbReference type="ChEBI" id="CHEBI:43474"/>
        <dbReference type="ChEBI" id="CHEBI:57287"/>
        <dbReference type="ChEBI" id="CHEBI:57288"/>
        <dbReference type="ChEBI" id="CHEBI:456216"/>
        <dbReference type="EC" id="6.2.1.13"/>
    </reaction>
</comment>
<dbReference type="Pfam" id="PF19045">
    <property type="entry name" value="Ligase_CoA_2"/>
    <property type="match status" value="1"/>
</dbReference>
<proteinExistence type="predicted"/>
<dbReference type="GeneID" id="1477841"/>
<dbReference type="GO" id="GO:0005524">
    <property type="term" value="F:ATP binding"/>
    <property type="evidence" value="ECO:0007669"/>
    <property type="project" value="UniProtKB-KW"/>
</dbReference>
<dbReference type="InterPro" id="IPR001763">
    <property type="entry name" value="Rhodanese-like_dom"/>
</dbReference>
<keyword evidence="5" id="KW-0067">ATP-binding</keyword>
<dbReference type="EnsemblBacteria" id="AAM02459">
    <property type="protein sequence ID" value="AAM02459"/>
    <property type="gene ID" value="MK1246"/>
</dbReference>
<dbReference type="Pfam" id="PF13607">
    <property type="entry name" value="Succ_CoA_lig"/>
    <property type="match status" value="1"/>
</dbReference>
<protein>
    <recommendedName>
        <fullName evidence="2">acetate--CoA ligase (ADP-forming)</fullName>
        <ecNumber evidence="2">6.2.1.13</ecNumber>
    </recommendedName>
</protein>
<sequence>MKRLFYPEAVAVVGASRDPSKVGHGIFRNLLRDFDGPVYPVNPHADELLGRRCYPSLLELPERVDLAVIAVPARVVPEVVREAGEAGVPYCVVISAGFSEAGNEDLERELVRTARKVGVRLVGPNCLGIINARIGLNASFAAESPPPGNIAFVTQSGALATSVIDWFSSGDVGTVGVGFSKFVSLGNAADLDFPDFLEYLAEDDDTDVVVLYLEGVKDGPRFLDALSECAGRKPVIVLKGGRTEAGAEAVGTHTGSLAGSGEVYEGLVEGEGGIFVGGFEEAFDAAKLLAKAGPPTSDRVLIVTNAGGGGILATDALHELGFELPEPAGDPSVLPPEAATGNPVDVLGDADAERYRVALEEFADPDRYGAVMVILTPQSVTEPVKTARAVVEFVEEFPGPVIGVWMGRHSVALGIRVLEEGGVPTFPSPERAARALYHAARWAEVL</sequence>
<dbReference type="PaxDb" id="190192-MK1246"/>
<dbReference type="InterPro" id="IPR016102">
    <property type="entry name" value="Succinyl-CoA_synth-like"/>
</dbReference>
<feature type="domain" description="Rhodanese" evidence="6">
    <location>
        <begin position="192"/>
        <end position="254"/>
    </location>
</feature>
<accession>Q8TVZ2</accession>
<dbReference type="KEGG" id="mka:MK1246"/>
<dbReference type="SUPFAM" id="SSF52210">
    <property type="entry name" value="Succinyl-CoA synthetase domains"/>
    <property type="match status" value="2"/>
</dbReference>
<dbReference type="InterPro" id="IPR036291">
    <property type="entry name" value="NAD(P)-bd_dom_sf"/>
</dbReference>